<sequence length="269" mass="29086">MASGVGKNVFITGANRGIGYTMVEELAKNYDVKRIFAGCRNPDGAESLIALKNQYPSVHLIKVDVQDDISIKNAAEEVGKILGEENLNLLINNAGIAENVFDENSGGNFEAPDRDYYARHFDVNIIGVVMVSSAFLPMLKKAAAEGERSLLVNISSSMASISIGSAYKILKNGNITYSLTKIALNHYSRLTSKYLESAGVIVAAIAPGWVATDMGSQLPIAGFNVDPKYSQEKPLTPEESVQPLMKTIAELKSENSGSYMNRFGEILPD</sequence>
<keyword evidence="1" id="KW-0521">NADP</keyword>
<dbReference type="PANTHER" id="PTHR43544:SF7">
    <property type="entry name" value="NADB-LER2"/>
    <property type="match status" value="1"/>
</dbReference>
<dbReference type="InterPro" id="IPR051468">
    <property type="entry name" value="Fungal_SecMetab_SDRs"/>
</dbReference>
<dbReference type="CDD" id="cd05325">
    <property type="entry name" value="carb_red_sniffer_like_SDR_c"/>
    <property type="match status" value="1"/>
</dbReference>
<evidence type="ECO:0000256" key="1">
    <source>
        <dbReference type="ARBA" id="ARBA00022857"/>
    </source>
</evidence>
<dbReference type="InterPro" id="IPR036291">
    <property type="entry name" value="NAD(P)-bd_dom_sf"/>
</dbReference>
<dbReference type="SUPFAM" id="SSF51735">
    <property type="entry name" value="NAD(P)-binding Rossmann-fold domains"/>
    <property type="match status" value="1"/>
</dbReference>
<dbReference type="WBParaSite" id="ACRNAN_Path_999.g3841.t1">
    <property type="protein sequence ID" value="ACRNAN_Path_999.g3841.t1"/>
    <property type="gene ID" value="ACRNAN_Path_999.g3841"/>
</dbReference>
<dbReference type="AlphaFoldDB" id="A0A914CEC0"/>
<dbReference type="PANTHER" id="PTHR43544">
    <property type="entry name" value="SHORT-CHAIN DEHYDROGENASE/REDUCTASE"/>
    <property type="match status" value="1"/>
</dbReference>
<dbReference type="Pfam" id="PF00106">
    <property type="entry name" value="adh_short"/>
    <property type="match status" value="1"/>
</dbReference>
<dbReference type="PRINTS" id="PR00081">
    <property type="entry name" value="GDHRDH"/>
</dbReference>
<dbReference type="Gene3D" id="3.40.50.720">
    <property type="entry name" value="NAD(P)-binding Rossmann-like Domain"/>
    <property type="match status" value="1"/>
</dbReference>
<evidence type="ECO:0000313" key="3">
    <source>
        <dbReference type="Proteomes" id="UP000887540"/>
    </source>
</evidence>
<evidence type="ECO:0000256" key="2">
    <source>
        <dbReference type="ARBA" id="ARBA00023002"/>
    </source>
</evidence>
<accession>A0A914CEC0</accession>
<dbReference type="Proteomes" id="UP000887540">
    <property type="component" value="Unplaced"/>
</dbReference>
<dbReference type="InterPro" id="IPR002347">
    <property type="entry name" value="SDR_fam"/>
</dbReference>
<keyword evidence="3" id="KW-1185">Reference proteome</keyword>
<keyword evidence="2" id="KW-0560">Oxidoreductase</keyword>
<reference evidence="4" key="1">
    <citation type="submission" date="2022-11" db="UniProtKB">
        <authorList>
            <consortium name="WormBaseParasite"/>
        </authorList>
    </citation>
    <scope>IDENTIFICATION</scope>
</reference>
<dbReference type="GO" id="GO:0016491">
    <property type="term" value="F:oxidoreductase activity"/>
    <property type="evidence" value="ECO:0007669"/>
    <property type="project" value="UniProtKB-KW"/>
</dbReference>
<evidence type="ECO:0000313" key="4">
    <source>
        <dbReference type="WBParaSite" id="ACRNAN_Path_999.g3841.t1"/>
    </source>
</evidence>
<organism evidence="3 4">
    <name type="scientific">Acrobeloides nanus</name>
    <dbReference type="NCBI Taxonomy" id="290746"/>
    <lineage>
        <taxon>Eukaryota</taxon>
        <taxon>Metazoa</taxon>
        <taxon>Ecdysozoa</taxon>
        <taxon>Nematoda</taxon>
        <taxon>Chromadorea</taxon>
        <taxon>Rhabditida</taxon>
        <taxon>Tylenchina</taxon>
        <taxon>Cephalobomorpha</taxon>
        <taxon>Cephaloboidea</taxon>
        <taxon>Cephalobidae</taxon>
        <taxon>Acrobeloides</taxon>
    </lineage>
</organism>
<proteinExistence type="predicted"/>
<dbReference type="GO" id="GO:0005737">
    <property type="term" value="C:cytoplasm"/>
    <property type="evidence" value="ECO:0007669"/>
    <property type="project" value="TreeGrafter"/>
</dbReference>
<name>A0A914CEC0_9BILA</name>
<protein>
    <submittedName>
        <fullName evidence="4">Short-chain dehydrogenase</fullName>
    </submittedName>
</protein>